<gene>
    <name evidence="1" type="ORF">EVAR_42103_1</name>
</gene>
<dbReference type="Proteomes" id="UP000299102">
    <property type="component" value="Unassembled WGS sequence"/>
</dbReference>
<comment type="caution">
    <text evidence="1">The sequence shown here is derived from an EMBL/GenBank/DDBJ whole genome shotgun (WGS) entry which is preliminary data.</text>
</comment>
<dbReference type="EMBL" id="BGZK01000839">
    <property type="protein sequence ID" value="GBP62359.1"/>
    <property type="molecule type" value="Genomic_DNA"/>
</dbReference>
<reference evidence="1 2" key="1">
    <citation type="journal article" date="2019" name="Commun. Biol.">
        <title>The bagworm genome reveals a unique fibroin gene that provides high tensile strength.</title>
        <authorList>
            <person name="Kono N."/>
            <person name="Nakamura H."/>
            <person name="Ohtoshi R."/>
            <person name="Tomita M."/>
            <person name="Numata K."/>
            <person name="Arakawa K."/>
        </authorList>
    </citation>
    <scope>NUCLEOTIDE SEQUENCE [LARGE SCALE GENOMIC DNA]</scope>
</reference>
<sequence>MTVRVPTYYGAPLSARQPYMSHASRGTRSIFTSSPGNSLVRSVKTALATTLKERSPCEEVLQTLLLEAEYIVNSRPLTKVDTEPTEADGLTPNFLIAHTCDDS</sequence>
<evidence type="ECO:0000313" key="1">
    <source>
        <dbReference type="EMBL" id="GBP62359.1"/>
    </source>
</evidence>
<accession>A0A4C1XJ81</accession>
<protein>
    <submittedName>
        <fullName evidence="1">Uncharacterized protein</fullName>
    </submittedName>
</protein>
<evidence type="ECO:0000313" key="2">
    <source>
        <dbReference type="Proteomes" id="UP000299102"/>
    </source>
</evidence>
<dbReference type="OrthoDB" id="10049357at2759"/>
<dbReference type="AlphaFoldDB" id="A0A4C1XJ81"/>
<keyword evidence="2" id="KW-1185">Reference proteome</keyword>
<organism evidence="1 2">
    <name type="scientific">Eumeta variegata</name>
    <name type="common">Bagworm moth</name>
    <name type="synonym">Eumeta japonica</name>
    <dbReference type="NCBI Taxonomy" id="151549"/>
    <lineage>
        <taxon>Eukaryota</taxon>
        <taxon>Metazoa</taxon>
        <taxon>Ecdysozoa</taxon>
        <taxon>Arthropoda</taxon>
        <taxon>Hexapoda</taxon>
        <taxon>Insecta</taxon>
        <taxon>Pterygota</taxon>
        <taxon>Neoptera</taxon>
        <taxon>Endopterygota</taxon>
        <taxon>Lepidoptera</taxon>
        <taxon>Glossata</taxon>
        <taxon>Ditrysia</taxon>
        <taxon>Tineoidea</taxon>
        <taxon>Psychidae</taxon>
        <taxon>Oiketicinae</taxon>
        <taxon>Eumeta</taxon>
    </lineage>
</organism>
<name>A0A4C1XJ81_EUMVA</name>
<proteinExistence type="predicted"/>